<reference evidence="1 2" key="1">
    <citation type="submission" date="2019-02" db="EMBL/GenBank/DDBJ databases">
        <title>Deep-cultivation of Planctomycetes and their phenomic and genomic characterization uncovers novel biology.</title>
        <authorList>
            <person name="Wiegand S."/>
            <person name="Jogler M."/>
            <person name="Boedeker C."/>
            <person name="Pinto D."/>
            <person name="Vollmers J."/>
            <person name="Rivas-Marin E."/>
            <person name="Kohn T."/>
            <person name="Peeters S.H."/>
            <person name="Heuer A."/>
            <person name="Rast P."/>
            <person name="Oberbeckmann S."/>
            <person name="Bunk B."/>
            <person name="Jeske O."/>
            <person name="Meyerdierks A."/>
            <person name="Storesund J.E."/>
            <person name="Kallscheuer N."/>
            <person name="Luecker S."/>
            <person name="Lage O.M."/>
            <person name="Pohl T."/>
            <person name="Merkel B.J."/>
            <person name="Hornburger P."/>
            <person name="Mueller R.-W."/>
            <person name="Bruemmer F."/>
            <person name="Labrenz M."/>
            <person name="Spormann A.M."/>
            <person name="Op Den Camp H."/>
            <person name="Overmann J."/>
            <person name="Amann R."/>
            <person name="Jetten M.S.M."/>
            <person name="Mascher T."/>
            <person name="Medema M.H."/>
            <person name="Devos D.P."/>
            <person name="Kaster A.-K."/>
            <person name="Ovreas L."/>
            <person name="Rohde M."/>
            <person name="Galperin M.Y."/>
            <person name="Jogler C."/>
        </authorList>
    </citation>
    <scope>NUCLEOTIDE SEQUENCE [LARGE SCALE GENOMIC DNA]</scope>
    <source>
        <strain evidence="1 2">Pan14r</strain>
    </source>
</reference>
<name>A0A5C5YA25_9PLAN</name>
<keyword evidence="2" id="KW-1185">Reference proteome</keyword>
<evidence type="ECO:0000313" key="2">
    <source>
        <dbReference type="Proteomes" id="UP000317238"/>
    </source>
</evidence>
<accession>A0A5C5YA25</accession>
<dbReference type="RefSeq" id="WP_197203853.1">
    <property type="nucleotide sequence ID" value="NZ_SJPL01000001.1"/>
</dbReference>
<evidence type="ECO:0008006" key="3">
    <source>
        <dbReference type="Google" id="ProtNLM"/>
    </source>
</evidence>
<evidence type="ECO:0000313" key="1">
    <source>
        <dbReference type="EMBL" id="TWT71778.1"/>
    </source>
</evidence>
<protein>
    <recommendedName>
        <fullName evidence="3">ERAP1-like C-terminal domain-containing protein</fullName>
    </recommendedName>
</protein>
<gene>
    <name evidence="1" type="ORF">Pan14r_40940</name>
</gene>
<proteinExistence type="predicted"/>
<dbReference type="AlphaFoldDB" id="A0A5C5YA25"/>
<organism evidence="1 2">
    <name type="scientific">Crateriforma conspicua</name>
    <dbReference type="NCBI Taxonomy" id="2527996"/>
    <lineage>
        <taxon>Bacteria</taxon>
        <taxon>Pseudomonadati</taxon>
        <taxon>Planctomycetota</taxon>
        <taxon>Planctomycetia</taxon>
        <taxon>Planctomycetales</taxon>
        <taxon>Planctomycetaceae</taxon>
        <taxon>Crateriforma</taxon>
    </lineage>
</organism>
<sequence>MATICICPIASVQACPFCSALAPTISDDLKGASAAVIARCESVTEQPDGVYVCRLQIDEVIKGEPSLKDTSVEVDTIDKISATGSFWLLGYGQDSIDWVAPTAISTSAVPYLRGLEGLADQGPRRLEYFLRYLRDDSELVSDDAYNEFAEASMKDIASLKAKLDRPWVLQQLRDTSISRHRRRLFWTLLGHCGTADDAQLFNELLRVRASDPMFDPGMDAAIACLITLGGESALAEIEKDYLANPDVDYSDVFAAISAVRVHGTDLSVLPRDRLAQSLRIVLRQPDLSDLVIPDLARWEDWSAVDRVVELFESATDESSFIKPKAVQYLKACPLPAAATELDRLRRLDPDAVRAAEESMMFYSGLATLPVPPPEESAGTVESR</sequence>
<dbReference type="Proteomes" id="UP000317238">
    <property type="component" value="Unassembled WGS sequence"/>
</dbReference>
<comment type="caution">
    <text evidence="1">The sequence shown here is derived from an EMBL/GenBank/DDBJ whole genome shotgun (WGS) entry which is preliminary data.</text>
</comment>
<dbReference type="EMBL" id="SJPL01000001">
    <property type="protein sequence ID" value="TWT71778.1"/>
    <property type="molecule type" value="Genomic_DNA"/>
</dbReference>